<comment type="caution">
    <text evidence="1">The sequence shown here is derived from an EMBL/GenBank/DDBJ whole genome shotgun (WGS) entry which is preliminary data.</text>
</comment>
<gene>
    <name evidence="1" type="ORF">BDM02DRAFT_3093223</name>
</gene>
<accession>A0ACB6ZLX8</accession>
<reference evidence="1" key="1">
    <citation type="submission" date="2019-10" db="EMBL/GenBank/DDBJ databases">
        <authorList>
            <consortium name="DOE Joint Genome Institute"/>
            <person name="Kuo A."/>
            <person name="Miyauchi S."/>
            <person name="Kiss E."/>
            <person name="Drula E."/>
            <person name="Kohler A."/>
            <person name="Sanchez-Garcia M."/>
            <person name="Andreopoulos B."/>
            <person name="Barry K.W."/>
            <person name="Bonito G."/>
            <person name="Buee M."/>
            <person name="Carver A."/>
            <person name="Chen C."/>
            <person name="Cichocki N."/>
            <person name="Clum A."/>
            <person name="Culley D."/>
            <person name="Crous P.W."/>
            <person name="Fauchery L."/>
            <person name="Girlanda M."/>
            <person name="Hayes R."/>
            <person name="Keri Z."/>
            <person name="Labutti K."/>
            <person name="Lipzen A."/>
            <person name="Lombard V."/>
            <person name="Magnuson J."/>
            <person name="Maillard F."/>
            <person name="Morin E."/>
            <person name="Murat C."/>
            <person name="Nolan M."/>
            <person name="Ohm R."/>
            <person name="Pangilinan J."/>
            <person name="Pereira M."/>
            <person name="Perotto S."/>
            <person name="Peter M."/>
            <person name="Riley R."/>
            <person name="Sitrit Y."/>
            <person name="Stielow B."/>
            <person name="Szollosi G."/>
            <person name="Zifcakova L."/>
            <person name="Stursova M."/>
            <person name="Spatafora J.W."/>
            <person name="Tedersoo L."/>
            <person name="Vaario L.-M."/>
            <person name="Yamada A."/>
            <person name="Yan M."/>
            <person name="Wang P."/>
            <person name="Xu J."/>
            <person name="Bruns T."/>
            <person name="Baldrian P."/>
            <person name="Vilgalys R."/>
            <person name="Henrissat B."/>
            <person name="Grigoriev I.V."/>
            <person name="Hibbett D."/>
            <person name="Nagy L.G."/>
            <person name="Martin F.M."/>
        </authorList>
    </citation>
    <scope>NUCLEOTIDE SEQUENCE</scope>
    <source>
        <strain evidence="1">P2</strain>
    </source>
</reference>
<organism evidence="1 2">
    <name type="scientific">Thelephora ganbajun</name>
    <name type="common">Ganba fungus</name>
    <dbReference type="NCBI Taxonomy" id="370292"/>
    <lineage>
        <taxon>Eukaryota</taxon>
        <taxon>Fungi</taxon>
        <taxon>Dikarya</taxon>
        <taxon>Basidiomycota</taxon>
        <taxon>Agaricomycotina</taxon>
        <taxon>Agaricomycetes</taxon>
        <taxon>Thelephorales</taxon>
        <taxon>Thelephoraceae</taxon>
        <taxon>Thelephora</taxon>
    </lineage>
</organism>
<protein>
    <submittedName>
        <fullName evidence="1">ENTH-domain-containing protein</fullName>
    </submittedName>
</protein>
<keyword evidence="2" id="KW-1185">Reference proteome</keyword>
<dbReference type="EMBL" id="MU117985">
    <property type="protein sequence ID" value="KAF9650396.1"/>
    <property type="molecule type" value="Genomic_DNA"/>
</dbReference>
<proteinExistence type="predicted"/>
<name>A0ACB6ZLX8_THEGA</name>
<evidence type="ECO:0000313" key="2">
    <source>
        <dbReference type="Proteomes" id="UP000886501"/>
    </source>
</evidence>
<evidence type="ECO:0000313" key="1">
    <source>
        <dbReference type="EMBL" id="KAF9650396.1"/>
    </source>
</evidence>
<reference evidence="1" key="2">
    <citation type="journal article" date="2020" name="Nat. Commun.">
        <title>Large-scale genome sequencing of mycorrhizal fungi provides insights into the early evolution of symbiotic traits.</title>
        <authorList>
            <person name="Miyauchi S."/>
            <person name="Kiss E."/>
            <person name="Kuo A."/>
            <person name="Drula E."/>
            <person name="Kohler A."/>
            <person name="Sanchez-Garcia M."/>
            <person name="Morin E."/>
            <person name="Andreopoulos B."/>
            <person name="Barry K.W."/>
            <person name="Bonito G."/>
            <person name="Buee M."/>
            <person name="Carver A."/>
            <person name="Chen C."/>
            <person name="Cichocki N."/>
            <person name="Clum A."/>
            <person name="Culley D."/>
            <person name="Crous P.W."/>
            <person name="Fauchery L."/>
            <person name="Girlanda M."/>
            <person name="Hayes R.D."/>
            <person name="Keri Z."/>
            <person name="LaButti K."/>
            <person name="Lipzen A."/>
            <person name="Lombard V."/>
            <person name="Magnuson J."/>
            <person name="Maillard F."/>
            <person name="Murat C."/>
            <person name="Nolan M."/>
            <person name="Ohm R.A."/>
            <person name="Pangilinan J."/>
            <person name="Pereira M.F."/>
            <person name="Perotto S."/>
            <person name="Peter M."/>
            <person name="Pfister S."/>
            <person name="Riley R."/>
            <person name="Sitrit Y."/>
            <person name="Stielow J.B."/>
            <person name="Szollosi G."/>
            <person name="Zifcakova L."/>
            <person name="Stursova M."/>
            <person name="Spatafora J.W."/>
            <person name="Tedersoo L."/>
            <person name="Vaario L.M."/>
            <person name="Yamada A."/>
            <person name="Yan M."/>
            <person name="Wang P."/>
            <person name="Xu J."/>
            <person name="Bruns T."/>
            <person name="Baldrian P."/>
            <person name="Vilgalys R."/>
            <person name="Dunand C."/>
            <person name="Henrissat B."/>
            <person name="Grigoriev I.V."/>
            <person name="Hibbett D."/>
            <person name="Nagy L.G."/>
            <person name="Martin F.M."/>
        </authorList>
    </citation>
    <scope>NUCLEOTIDE SEQUENCE</scope>
    <source>
        <strain evidence="1">P2</strain>
    </source>
</reference>
<sequence length="516" mass="58456">MSIQHFGKGALRVAKNYTKGYSDIQAKVRDATSNDPWGPSGTQMNEIAQMTYNQNDFVEIMEVLDKRLNDKGKNWRHVFKSLTLLDYCLHAGSENVVIYFRDNLYVIKTLKEFQYVDEYGKDQGANVRQKAKDITNLLSDDTRLREERRSRAHMRDRMTRSPVEDTDLGDENERRRSRSRQNARTNTTDDDLRKAIEESKRTAAAESGHLTAEDRDLQEALRLSREEEEKRKKATQDSTESALFDDNNQLVSDSPAPNNGFPLTDASSQPQFTGLQPQFTTIQPQFTAFNPWQQQAQQEAIQAQWVQQQAEWLRQQQELQAQQQAQLQLAQQQEEWLRQQQQQQLFLQQQQQQMFLQPQANPLIVQPTGFGSNNPFAPAPPVSTPSPTSLSPPQQNSVPTFNLPGTFENRTNGMSPSPGPSPASQATNLPKANPQKGTTRGDQEHAHLARLIANADDGVDTFGNYGQLRCVSASVLLCRAVPDRLHRYGGTMNKVGTNPFSKPQQPQNPEQPFFSI</sequence>
<dbReference type="Proteomes" id="UP000886501">
    <property type="component" value="Unassembled WGS sequence"/>
</dbReference>